<keyword evidence="8" id="KW-0479">Metal-binding</keyword>
<evidence type="ECO:0000259" key="19">
    <source>
        <dbReference type="Pfam" id="PF02887"/>
    </source>
</evidence>
<comment type="cofactor">
    <cofactor evidence="1">
        <name>Mg(2+)</name>
        <dbReference type="ChEBI" id="CHEBI:18420"/>
    </cofactor>
</comment>
<evidence type="ECO:0000256" key="6">
    <source>
        <dbReference type="ARBA" id="ARBA00018587"/>
    </source>
</evidence>
<dbReference type="FunFam" id="3.20.20.60:FF:000001">
    <property type="entry name" value="Pyruvate kinase"/>
    <property type="match status" value="1"/>
</dbReference>
<organism evidence="20 21">
    <name type="scientific">Lachnoclostridium phytofermentans (strain ATCC 700394 / DSM 18823 / ISDg)</name>
    <name type="common">Clostridium phytofermentans</name>
    <dbReference type="NCBI Taxonomy" id="357809"/>
    <lineage>
        <taxon>Bacteria</taxon>
        <taxon>Bacillati</taxon>
        <taxon>Bacillota</taxon>
        <taxon>Clostridia</taxon>
        <taxon>Lachnospirales</taxon>
        <taxon>Lachnospiraceae</taxon>
    </lineage>
</organism>
<dbReference type="SUPFAM" id="SSF51621">
    <property type="entry name" value="Phosphoenolpyruvate/pyruvate domain"/>
    <property type="match status" value="1"/>
</dbReference>
<reference evidence="21" key="1">
    <citation type="submission" date="2007-11" db="EMBL/GenBank/DDBJ databases">
        <title>Complete genome sequence of Clostridium phytofermentans ISDg.</title>
        <authorList>
            <person name="Leschine S.B."/>
            <person name="Warnick T.A."/>
            <person name="Blanchard J.L."/>
            <person name="Schnell D.J."/>
            <person name="Petit E.L."/>
            <person name="LaTouf W.G."/>
            <person name="Copeland A."/>
            <person name="Lucas S."/>
            <person name="Lapidus A."/>
            <person name="Barry K."/>
            <person name="Glavina del Rio T."/>
            <person name="Dalin E."/>
            <person name="Tice H."/>
            <person name="Pitluck S."/>
            <person name="Kiss H."/>
            <person name="Brettin T."/>
            <person name="Bruce D."/>
            <person name="Detter J.C."/>
            <person name="Han C."/>
            <person name="Kuske C."/>
            <person name="Schmutz J."/>
            <person name="Larimer F."/>
            <person name="Land M."/>
            <person name="Hauser L."/>
            <person name="Kyrpides N."/>
            <person name="Kim E.A."/>
            <person name="Richardson P."/>
        </authorList>
    </citation>
    <scope>NUCLEOTIDE SEQUENCE [LARGE SCALE GENOMIC DNA]</scope>
    <source>
        <strain evidence="21">ATCC 700394 / DSM 18823 / ISDg</strain>
    </source>
</reference>
<feature type="domain" description="Pyruvate kinase barrel" evidence="18">
    <location>
        <begin position="3"/>
        <end position="325"/>
    </location>
</feature>
<dbReference type="InterPro" id="IPR040442">
    <property type="entry name" value="Pyrv_kinase-like_dom_sf"/>
</dbReference>
<evidence type="ECO:0000313" key="20">
    <source>
        <dbReference type="EMBL" id="ABX43258.1"/>
    </source>
</evidence>
<dbReference type="GO" id="GO:0006950">
    <property type="term" value="P:response to stress"/>
    <property type="evidence" value="ECO:0007669"/>
    <property type="project" value="UniProtKB-ARBA"/>
</dbReference>
<dbReference type="GO" id="GO:0004743">
    <property type="term" value="F:pyruvate kinase activity"/>
    <property type="evidence" value="ECO:0007669"/>
    <property type="project" value="UniProtKB-UniRule"/>
</dbReference>
<dbReference type="RefSeq" id="WP_012200909.1">
    <property type="nucleotide sequence ID" value="NC_010001.1"/>
</dbReference>
<dbReference type="NCBIfam" id="NF004978">
    <property type="entry name" value="PRK06354.1"/>
    <property type="match status" value="1"/>
</dbReference>
<evidence type="ECO:0000256" key="10">
    <source>
        <dbReference type="ARBA" id="ARBA00022777"/>
    </source>
</evidence>
<keyword evidence="9" id="KW-0547">Nucleotide-binding</keyword>
<comment type="pathway">
    <text evidence="3 17">Carbohydrate degradation; glycolysis; pyruvate from D-glyceraldehyde 3-phosphate: step 5/5.</text>
</comment>
<dbReference type="EMBL" id="CP000885">
    <property type="protein sequence ID" value="ABX43258.1"/>
    <property type="molecule type" value="Genomic_DNA"/>
</dbReference>
<dbReference type="InterPro" id="IPR015806">
    <property type="entry name" value="Pyrv_Knase_insert_dom_sf"/>
</dbReference>
<comment type="catalytic activity">
    <reaction evidence="17">
        <text>pyruvate + ATP = phosphoenolpyruvate + ADP + H(+)</text>
        <dbReference type="Rhea" id="RHEA:18157"/>
        <dbReference type="ChEBI" id="CHEBI:15361"/>
        <dbReference type="ChEBI" id="CHEBI:15378"/>
        <dbReference type="ChEBI" id="CHEBI:30616"/>
        <dbReference type="ChEBI" id="CHEBI:58702"/>
        <dbReference type="ChEBI" id="CHEBI:456216"/>
        <dbReference type="EC" id="2.7.1.40"/>
    </reaction>
</comment>
<dbReference type="HOGENOM" id="CLU_015439_0_2_9"/>
<dbReference type="PRINTS" id="PR01050">
    <property type="entry name" value="PYRUVTKNASE"/>
</dbReference>
<name>A9KPI4_LACP7</name>
<evidence type="ECO:0000256" key="11">
    <source>
        <dbReference type="ARBA" id="ARBA00022840"/>
    </source>
</evidence>
<dbReference type="KEGG" id="cpy:Cphy_2900"/>
<evidence type="ECO:0000313" key="21">
    <source>
        <dbReference type="Proteomes" id="UP000000370"/>
    </source>
</evidence>
<dbReference type="Gene3D" id="2.40.33.10">
    <property type="entry name" value="PK beta-barrel domain-like"/>
    <property type="match status" value="1"/>
</dbReference>
<dbReference type="Pfam" id="PF02887">
    <property type="entry name" value="PK_C"/>
    <property type="match status" value="1"/>
</dbReference>
<comment type="cofactor">
    <cofactor evidence="2">
        <name>K(+)</name>
        <dbReference type="ChEBI" id="CHEBI:29103"/>
    </cofactor>
</comment>
<dbReference type="OrthoDB" id="9812123at2"/>
<evidence type="ECO:0000256" key="14">
    <source>
        <dbReference type="ARBA" id="ARBA00023152"/>
    </source>
</evidence>
<evidence type="ECO:0000256" key="3">
    <source>
        <dbReference type="ARBA" id="ARBA00004997"/>
    </source>
</evidence>
<dbReference type="InterPro" id="IPR015813">
    <property type="entry name" value="Pyrv/PenolPyrv_kinase-like_dom"/>
</dbReference>
<evidence type="ECO:0000256" key="7">
    <source>
        <dbReference type="ARBA" id="ARBA00022679"/>
    </source>
</evidence>
<protein>
    <recommendedName>
        <fullName evidence="6 16">Pyruvate kinase</fullName>
        <ecNumber evidence="5 16">2.7.1.40</ecNumber>
    </recommendedName>
</protein>
<keyword evidence="11" id="KW-0067">ATP-binding</keyword>
<sequence>MQKKTKIVCTLGPATSTEEMIKELCLSGMDIARLNFSHGNHEGHGEMIAKIKKVREELGLPIAILLDTKGPEIRTGLAENGREFTLEKGEQVIVTTEDVPCNSSIISVTYKNLPEDVVVGGSILIADGLIELKVKKVEDDEKVICEVVNGGELGSRKGVNLPNVKLKLPAITEQDRADIIFGINEGVDFIAASFIRNAEAIREIRGIIHDCNSDIAIIAKIENMEGMENLDEIIAETDGIMVARGDLGVEVEPETLPYIQKTMIQKCNAAFKPVITATQMLDSMIRNPRPTRAEVTDVANAIYDGTDAIMLSGETAAGKYPIEAVQMMAKIAKETETHYESITCNESEFVPGSEDVSCAISYSAVATAGRLDAKLIIASSFSGYTARLVSKYHPKCPIIGLSPLDRTLRKMQIYRGVQPLKVDEVNSTDHLLDEAVKTVSKHGYVNVGDVVILTAGVPAGKSSVTNMIKAVIID</sequence>
<dbReference type="FunFam" id="2.40.33.10:FF:000001">
    <property type="entry name" value="Pyruvate kinase"/>
    <property type="match status" value="1"/>
</dbReference>
<dbReference type="GO" id="GO:0000287">
    <property type="term" value="F:magnesium ion binding"/>
    <property type="evidence" value="ECO:0007669"/>
    <property type="project" value="UniProtKB-UniRule"/>
</dbReference>
<dbReference type="InterPro" id="IPR011037">
    <property type="entry name" value="Pyrv_Knase-like_insert_dom_sf"/>
</dbReference>
<dbReference type="eggNOG" id="COG0469">
    <property type="taxonomic scope" value="Bacteria"/>
</dbReference>
<comment type="similarity">
    <text evidence="4 17">Belongs to the pyruvate kinase family.</text>
</comment>
<evidence type="ECO:0000256" key="8">
    <source>
        <dbReference type="ARBA" id="ARBA00022723"/>
    </source>
</evidence>
<dbReference type="AlphaFoldDB" id="A9KPI4"/>
<dbReference type="InterPro" id="IPR018209">
    <property type="entry name" value="Pyrv_Knase_AS"/>
</dbReference>
<evidence type="ECO:0000256" key="5">
    <source>
        <dbReference type="ARBA" id="ARBA00012142"/>
    </source>
</evidence>
<dbReference type="UniPathway" id="UPA00109">
    <property type="reaction ID" value="UER00188"/>
</dbReference>
<evidence type="ECO:0000256" key="4">
    <source>
        <dbReference type="ARBA" id="ARBA00008663"/>
    </source>
</evidence>
<dbReference type="NCBIfam" id="TIGR01064">
    <property type="entry name" value="pyruv_kin"/>
    <property type="match status" value="1"/>
</dbReference>
<dbReference type="GO" id="GO:0016301">
    <property type="term" value="F:kinase activity"/>
    <property type="evidence" value="ECO:0007669"/>
    <property type="project" value="UniProtKB-KW"/>
</dbReference>
<evidence type="ECO:0000259" key="18">
    <source>
        <dbReference type="Pfam" id="PF00224"/>
    </source>
</evidence>
<keyword evidence="13" id="KW-0630">Potassium</keyword>
<dbReference type="Gene3D" id="3.40.1380.20">
    <property type="entry name" value="Pyruvate kinase, C-terminal domain"/>
    <property type="match status" value="1"/>
</dbReference>
<keyword evidence="7 17" id="KW-0808">Transferase</keyword>
<evidence type="ECO:0000256" key="9">
    <source>
        <dbReference type="ARBA" id="ARBA00022741"/>
    </source>
</evidence>
<feature type="domain" description="Pyruvate kinase C-terminal" evidence="19">
    <location>
        <begin position="359"/>
        <end position="469"/>
    </location>
</feature>
<dbReference type="STRING" id="357809.Cphy_2900"/>
<dbReference type="PROSITE" id="PS00110">
    <property type="entry name" value="PYRUVATE_KINASE"/>
    <property type="match status" value="1"/>
</dbReference>
<dbReference type="InterPro" id="IPR015793">
    <property type="entry name" value="Pyrv_Knase_brl"/>
</dbReference>
<keyword evidence="21" id="KW-1185">Reference proteome</keyword>
<evidence type="ECO:0000256" key="17">
    <source>
        <dbReference type="RuleBase" id="RU000504"/>
    </source>
</evidence>
<dbReference type="InterPro" id="IPR001697">
    <property type="entry name" value="Pyr_Knase"/>
</dbReference>
<evidence type="ECO:0000256" key="12">
    <source>
        <dbReference type="ARBA" id="ARBA00022842"/>
    </source>
</evidence>
<dbReference type="SUPFAM" id="SSF52935">
    <property type="entry name" value="PK C-terminal domain-like"/>
    <property type="match status" value="1"/>
</dbReference>
<evidence type="ECO:0000256" key="16">
    <source>
        <dbReference type="NCBIfam" id="TIGR01064"/>
    </source>
</evidence>
<keyword evidence="15 20" id="KW-0670">Pyruvate</keyword>
<keyword evidence="12 17" id="KW-0460">Magnesium</keyword>
<accession>A9KPI4</accession>
<dbReference type="GO" id="GO:0030955">
    <property type="term" value="F:potassium ion binding"/>
    <property type="evidence" value="ECO:0007669"/>
    <property type="project" value="UniProtKB-UniRule"/>
</dbReference>
<proteinExistence type="inferred from homology"/>
<dbReference type="Gene3D" id="3.20.20.60">
    <property type="entry name" value="Phosphoenolpyruvate-binding domains"/>
    <property type="match status" value="1"/>
</dbReference>
<evidence type="ECO:0000256" key="1">
    <source>
        <dbReference type="ARBA" id="ARBA00001946"/>
    </source>
</evidence>
<dbReference type="PANTHER" id="PTHR11817">
    <property type="entry name" value="PYRUVATE KINASE"/>
    <property type="match status" value="1"/>
</dbReference>
<keyword evidence="14 17" id="KW-0324">Glycolysis</keyword>
<gene>
    <name evidence="20" type="ordered locus">Cphy_2900</name>
</gene>
<keyword evidence="10 17" id="KW-0418">Kinase</keyword>
<dbReference type="Pfam" id="PF00224">
    <property type="entry name" value="PK"/>
    <property type="match status" value="1"/>
</dbReference>
<evidence type="ECO:0000256" key="15">
    <source>
        <dbReference type="ARBA" id="ARBA00023317"/>
    </source>
</evidence>
<dbReference type="Proteomes" id="UP000000370">
    <property type="component" value="Chromosome"/>
</dbReference>
<evidence type="ECO:0000256" key="2">
    <source>
        <dbReference type="ARBA" id="ARBA00001958"/>
    </source>
</evidence>
<dbReference type="InterPro" id="IPR036918">
    <property type="entry name" value="Pyrv_Knase_C_sf"/>
</dbReference>
<dbReference type="GO" id="GO:0005524">
    <property type="term" value="F:ATP binding"/>
    <property type="evidence" value="ECO:0007669"/>
    <property type="project" value="UniProtKB-KW"/>
</dbReference>
<evidence type="ECO:0000256" key="13">
    <source>
        <dbReference type="ARBA" id="ARBA00022958"/>
    </source>
</evidence>
<dbReference type="InterPro" id="IPR015795">
    <property type="entry name" value="Pyrv_Knase_C"/>
</dbReference>
<dbReference type="EC" id="2.7.1.40" evidence="5 16"/>
<dbReference type="SUPFAM" id="SSF50800">
    <property type="entry name" value="PK beta-barrel domain-like"/>
    <property type="match status" value="1"/>
</dbReference>
<dbReference type="NCBIfam" id="NF004491">
    <property type="entry name" value="PRK05826.1"/>
    <property type="match status" value="1"/>
</dbReference>